<accession>A0A1X2IZD8</accession>
<organism evidence="3 4">
    <name type="scientific">Absidia repens</name>
    <dbReference type="NCBI Taxonomy" id="90262"/>
    <lineage>
        <taxon>Eukaryota</taxon>
        <taxon>Fungi</taxon>
        <taxon>Fungi incertae sedis</taxon>
        <taxon>Mucoromycota</taxon>
        <taxon>Mucoromycotina</taxon>
        <taxon>Mucoromycetes</taxon>
        <taxon>Mucorales</taxon>
        <taxon>Cunninghamellaceae</taxon>
        <taxon>Absidia</taxon>
    </lineage>
</organism>
<dbReference type="Proteomes" id="UP000193560">
    <property type="component" value="Unassembled WGS sequence"/>
</dbReference>
<dbReference type="Pfam" id="PF00561">
    <property type="entry name" value="Abhydrolase_1"/>
    <property type="match status" value="1"/>
</dbReference>
<sequence length="330" mass="36996">MSSTLRILSLLGLVLAIVIQTKTFYHSRQTLPCLYQQPSELYHPDFYNGGHNLKLSLGQMRYWEFGPSNGKRVVLIHGISTGASTYDKVGRYLAENNHRVLVFDLWGRGYSEAPATYYDESLYVTQVALLLQKVGWDKADVVGVSLGGGIATSFTAFYPEMVNKLVLIAPAGLMENEDIPWSGKLVQHPLIRHVVTHPFIRPLALLGVKHFYNSARKNIVDPESIKIANIALYQFEHHPGFLRAFIGTVTDFPFSGLHERYRAVGQLCDNSSLQVLVIWGDADKTVPFNNSKLLKTYIPKAILEVYADGGHDIIVSEHQKVSNDIAHFLQ</sequence>
<dbReference type="PANTHER" id="PTHR43798:SF33">
    <property type="entry name" value="HYDROLASE, PUTATIVE (AFU_ORTHOLOGUE AFUA_2G14860)-RELATED"/>
    <property type="match status" value="1"/>
</dbReference>
<dbReference type="STRING" id="90262.A0A1X2IZD8"/>
<reference evidence="3 4" key="1">
    <citation type="submission" date="2016-07" db="EMBL/GenBank/DDBJ databases">
        <title>Pervasive Adenine N6-methylation of Active Genes in Fungi.</title>
        <authorList>
            <consortium name="DOE Joint Genome Institute"/>
            <person name="Mondo S.J."/>
            <person name="Dannebaum R.O."/>
            <person name="Kuo R.C."/>
            <person name="Labutti K."/>
            <person name="Haridas S."/>
            <person name="Kuo A."/>
            <person name="Salamov A."/>
            <person name="Ahrendt S.R."/>
            <person name="Lipzen A."/>
            <person name="Sullivan W."/>
            <person name="Andreopoulos W.B."/>
            <person name="Clum A."/>
            <person name="Lindquist E."/>
            <person name="Daum C."/>
            <person name="Ramamoorthy G.K."/>
            <person name="Gryganskyi A."/>
            <person name="Culley D."/>
            <person name="Magnuson J.K."/>
            <person name="James T.Y."/>
            <person name="O'Malley M.A."/>
            <person name="Stajich J.E."/>
            <person name="Spatafora J.W."/>
            <person name="Visel A."/>
            <person name="Grigoriev I.V."/>
        </authorList>
    </citation>
    <scope>NUCLEOTIDE SEQUENCE [LARGE SCALE GENOMIC DNA]</scope>
    <source>
        <strain evidence="3 4">NRRL 1336</strain>
    </source>
</reference>
<dbReference type="EMBL" id="MCGE01000002">
    <property type="protein sequence ID" value="ORZ24673.1"/>
    <property type="molecule type" value="Genomic_DNA"/>
</dbReference>
<feature type="domain" description="AB hydrolase-1" evidence="2">
    <location>
        <begin position="72"/>
        <end position="175"/>
    </location>
</feature>
<dbReference type="InterPro" id="IPR050266">
    <property type="entry name" value="AB_hydrolase_sf"/>
</dbReference>
<dbReference type="AlphaFoldDB" id="A0A1X2IZD8"/>
<feature type="chain" id="PRO_5012959373" evidence="1">
    <location>
        <begin position="17"/>
        <end position="330"/>
    </location>
</feature>
<dbReference type="InterPro" id="IPR029058">
    <property type="entry name" value="AB_hydrolase_fold"/>
</dbReference>
<dbReference type="PRINTS" id="PR00111">
    <property type="entry name" value="ABHYDROLASE"/>
</dbReference>
<keyword evidence="1" id="KW-0732">Signal</keyword>
<evidence type="ECO:0000313" key="4">
    <source>
        <dbReference type="Proteomes" id="UP000193560"/>
    </source>
</evidence>
<keyword evidence="3" id="KW-0378">Hydrolase</keyword>
<dbReference type="GO" id="GO:0016020">
    <property type="term" value="C:membrane"/>
    <property type="evidence" value="ECO:0007669"/>
    <property type="project" value="TreeGrafter"/>
</dbReference>
<dbReference type="PANTHER" id="PTHR43798">
    <property type="entry name" value="MONOACYLGLYCEROL LIPASE"/>
    <property type="match status" value="1"/>
</dbReference>
<dbReference type="SUPFAM" id="SSF53474">
    <property type="entry name" value="alpha/beta-Hydrolases"/>
    <property type="match status" value="1"/>
</dbReference>
<evidence type="ECO:0000256" key="1">
    <source>
        <dbReference type="SAM" id="SignalP"/>
    </source>
</evidence>
<evidence type="ECO:0000313" key="3">
    <source>
        <dbReference type="EMBL" id="ORZ24673.1"/>
    </source>
</evidence>
<gene>
    <name evidence="3" type="ORF">BCR42DRAFT_94571</name>
</gene>
<dbReference type="Gene3D" id="3.40.50.1820">
    <property type="entry name" value="alpha/beta hydrolase"/>
    <property type="match status" value="1"/>
</dbReference>
<dbReference type="InterPro" id="IPR000073">
    <property type="entry name" value="AB_hydrolase_1"/>
</dbReference>
<dbReference type="GO" id="GO:0046464">
    <property type="term" value="P:acylglycerol catabolic process"/>
    <property type="evidence" value="ECO:0007669"/>
    <property type="project" value="TreeGrafter"/>
</dbReference>
<dbReference type="GO" id="GO:0047372">
    <property type="term" value="F:monoacylglycerol lipase activity"/>
    <property type="evidence" value="ECO:0007669"/>
    <property type="project" value="TreeGrafter"/>
</dbReference>
<feature type="signal peptide" evidence="1">
    <location>
        <begin position="1"/>
        <end position="16"/>
    </location>
</feature>
<protein>
    <submittedName>
        <fullName evidence="3">Alpha/Beta hydrolase protein</fullName>
    </submittedName>
</protein>
<keyword evidence="4" id="KW-1185">Reference proteome</keyword>
<name>A0A1X2IZD8_9FUNG</name>
<proteinExistence type="predicted"/>
<dbReference type="OrthoDB" id="408373at2759"/>
<evidence type="ECO:0000259" key="2">
    <source>
        <dbReference type="Pfam" id="PF00561"/>
    </source>
</evidence>
<comment type="caution">
    <text evidence="3">The sequence shown here is derived from an EMBL/GenBank/DDBJ whole genome shotgun (WGS) entry which is preliminary data.</text>
</comment>